<organism evidence="3 4">
    <name type="scientific">Pseudonocardia petroleophila</name>
    <dbReference type="NCBI Taxonomy" id="37331"/>
    <lineage>
        <taxon>Bacteria</taxon>
        <taxon>Bacillati</taxon>
        <taxon>Actinomycetota</taxon>
        <taxon>Actinomycetes</taxon>
        <taxon>Pseudonocardiales</taxon>
        <taxon>Pseudonocardiaceae</taxon>
        <taxon>Pseudonocardia</taxon>
    </lineage>
</organism>
<dbReference type="KEGG" id="ppel:H6H00_31175"/>
<feature type="transmembrane region" description="Helical" evidence="1">
    <location>
        <begin position="220"/>
        <end position="239"/>
    </location>
</feature>
<dbReference type="Pfam" id="PF02517">
    <property type="entry name" value="Rce1-like"/>
    <property type="match status" value="1"/>
</dbReference>
<dbReference type="Proteomes" id="UP000515728">
    <property type="component" value="Chromosome"/>
</dbReference>
<dbReference type="PANTHER" id="PTHR43592:SF15">
    <property type="entry name" value="CAAX AMINO TERMINAL PROTEASE FAMILY PROTEIN"/>
    <property type="match status" value="1"/>
</dbReference>
<proteinExistence type="predicted"/>
<accession>A0A7G7MT67</accession>
<feature type="transmembrane region" description="Helical" evidence="1">
    <location>
        <begin position="125"/>
        <end position="147"/>
    </location>
</feature>
<feature type="transmembrane region" description="Helical" evidence="1">
    <location>
        <begin position="89"/>
        <end position="113"/>
    </location>
</feature>
<sequence length="240" mass="24725">MEPVTPGPAPRPAHRWGLGAYLVAEAVFLVASGLMGLLLVAQDPVTAGSLAAALAVPTVAAALVGLLVTRLRGNGPVVDLQLRPTARDVGLGFAFGFGGLFLTIPASLVYVSVVGEDASSAVGDIFGDITAGPGVALLIVAIVVLVAPLCEEILYRGLLWGGLTRLGANRWLAFAVTTVIFALAHFEWPRALLLLVVALPLGLARVYSDGLLAPVIAHQINNLLPGIGLYLMLTGAFPAL</sequence>
<keyword evidence="1" id="KW-1133">Transmembrane helix</keyword>
<name>A0A7G7MT67_9PSEU</name>
<evidence type="ECO:0000259" key="2">
    <source>
        <dbReference type="Pfam" id="PF02517"/>
    </source>
</evidence>
<feature type="transmembrane region" description="Helical" evidence="1">
    <location>
        <begin position="192"/>
        <end position="208"/>
    </location>
</feature>
<dbReference type="EMBL" id="CP060131">
    <property type="protein sequence ID" value="QNG55978.1"/>
    <property type="molecule type" value="Genomic_DNA"/>
</dbReference>
<keyword evidence="3" id="KW-0645">Protease</keyword>
<dbReference type="AlphaFoldDB" id="A0A7G7MT67"/>
<feature type="transmembrane region" description="Helical" evidence="1">
    <location>
        <begin position="20"/>
        <end position="41"/>
    </location>
</feature>
<keyword evidence="1" id="KW-0812">Transmembrane</keyword>
<dbReference type="InterPro" id="IPR003675">
    <property type="entry name" value="Rce1/LyrA-like_dom"/>
</dbReference>
<feature type="domain" description="CAAX prenyl protease 2/Lysostaphin resistance protein A-like" evidence="2">
    <location>
        <begin position="136"/>
        <end position="224"/>
    </location>
</feature>
<dbReference type="GO" id="GO:0004175">
    <property type="term" value="F:endopeptidase activity"/>
    <property type="evidence" value="ECO:0007669"/>
    <property type="project" value="UniProtKB-ARBA"/>
</dbReference>
<feature type="transmembrane region" description="Helical" evidence="1">
    <location>
        <begin position="47"/>
        <end position="68"/>
    </location>
</feature>
<evidence type="ECO:0000256" key="1">
    <source>
        <dbReference type="SAM" id="Phobius"/>
    </source>
</evidence>
<dbReference type="GO" id="GO:0008237">
    <property type="term" value="F:metallopeptidase activity"/>
    <property type="evidence" value="ECO:0007669"/>
    <property type="project" value="UniProtKB-KW"/>
</dbReference>
<dbReference type="GO" id="GO:0080120">
    <property type="term" value="P:CAAX-box protein maturation"/>
    <property type="evidence" value="ECO:0007669"/>
    <property type="project" value="UniProtKB-ARBA"/>
</dbReference>
<dbReference type="PANTHER" id="PTHR43592">
    <property type="entry name" value="CAAX AMINO TERMINAL PROTEASE"/>
    <property type="match status" value="1"/>
</dbReference>
<gene>
    <name evidence="3" type="ORF">H6H00_31175</name>
</gene>
<reference evidence="3 4" key="1">
    <citation type="submission" date="2020-08" db="EMBL/GenBank/DDBJ databases">
        <authorList>
            <person name="Mo P."/>
        </authorList>
    </citation>
    <scope>NUCLEOTIDE SEQUENCE [LARGE SCALE GENOMIC DNA]</scope>
    <source>
        <strain evidence="3 4">CGMCC 4.1532</strain>
    </source>
</reference>
<keyword evidence="1" id="KW-0472">Membrane</keyword>
<keyword evidence="3" id="KW-0378">Hydrolase</keyword>
<keyword evidence="3" id="KW-0482">Metalloprotease</keyword>
<keyword evidence="4" id="KW-1185">Reference proteome</keyword>
<feature type="transmembrane region" description="Helical" evidence="1">
    <location>
        <begin position="168"/>
        <end position="186"/>
    </location>
</feature>
<evidence type="ECO:0000313" key="3">
    <source>
        <dbReference type="EMBL" id="QNG55978.1"/>
    </source>
</evidence>
<evidence type="ECO:0000313" key="4">
    <source>
        <dbReference type="Proteomes" id="UP000515728"/>
    </source>
</evidence>
<protein>
    <submittedName>
        <fullName evidence="3">CPBP family intramembrane metalloprotease</fullName>
    </submittedName>
</protein>